<evidence type="ECO:0000313" key="3">
    <source>
        <dbReference type="EMBL" id="MEB5477130.1"/>
    </source>
</evidence>
<feature type="transmembrane region" description="Helical" evidence="1">
    <location>
        <begin position="131"/>
        <end position="149"/>
    </location>
</feature>
<dbReference type="InterPro" id="IPR000340">
    <property type="entry name" value="Dual-sp_phosphatase_cat-dom"/>
</dbReference>
<protein>
    <submittedName>
        <fullName evidence="3">Phosphatase PAP2/dual specificity phosphatase family protein</fullName>
    </submittedName>
</protein>
<dbReference type="CDD" id="cd03386">
    <property type="entry name" value="PAP2_Aur1_like"/>
    <property type="match status" value="1"/>
</dbReference>
<dbReference type="RefSeq" id="WP_325775522.1">
    <property type="nucleotide sequence ID" value="NZ_VTDN01000006.1"/>
</dbReference>
<keyword evidence="4" id="KW-1185">Reference proteome</keyword>
<dbReference type="InterPro" id="IPR029021">
    <property type="entry name" value="Prot-tyrosine_phosphatase-like"/>
</dbReference>
<evidence type="ECO:0000259" key="2">
    <source>
        <dbReference type="PROSITE" id="PS50056"/>
    </source>
</evidence>
<dbReference type="EMBL" id="VTDN01000006">
    <property type="protein sequence ID" value="MEB5477130.1"/>
    <property type="molecule type" value="Genomic_DNA"/>
</dbReference>
<dbReference type="InterPro" id="IPR020422">
    <property type="entry name" value="TYR_PHOSPHATASE_DUAL_dom"/>
</dbReference>
<feature type="transmembrane region" description="Helical" evidence="1">
    <location>
        <begin position="156"/>
        <end position="174"/>
    </location>
</feature>
<dbReference type="SUPFAM" id="SSF52799">
    <property type="entry name" value="(Phosphotyrosine protein) phosphatases II"/>
    <property type="match status" value="1"/>
</dbReference>
<feature type="transmembrane region" description="Helical" evidence="1">
    <location>
        <begin position="12"/>
        <end position="33"/>
    </location>
</feature>
<reference evidence="3 4" key="1">
    <citation type="submission" date="2019-08" db="EMBL/GenBank/DDBJ databases">
        <title>Five species of Acinetobacter isolated from floral nectar and animal pollinators.</title>
        <authorList>
            <person name="Hendry T.A."/>
        </authorList>
    </citation>
    <scope>NUCLEOTIDE SEQUENCE [LARGE SCALE GENOMIC DNA]</scope>
    <source>
        <strain evidence="3 4">MD18.27</strain>
    </source>
</reference>
<proteinExistence type="predicted"/>
<gene>
    <name evidence="3" type="ORF">I2F25_08770</name>
</gene>
<comment type="caution">
    <text evidence="3">The sequence shown here is derived from an EMBL/GenBank/DDBJ whole genome shotgun (WGS) entry which is preliminary data.</text>
</comment>
<dbReference type="SMART" id="SM00195">
    <property type="entry name" value="DSPc"/>
    <property type="match status" value="1"/>
</dbReference>
<feature type="transmembrane region" description="Helical" evidence="1">
    <location>
        <begin position="180"/>
        <end position="198"/>
    </location>
</feature>
<keyword evidence="1" id="KW-0472">Membrane</keyword>
<feature type="domain" description="Tyrosine specific protein phosphatases" evidence="2">
    <location>
        <begin position="370"/>
        <end position="440"/>
    </location>
</feature>
<dbReference type="Gene3D" id="3.90.190.10">
    <property type="entry name" value="Protein tyrosine phosphatase superfamily"/>
    <property type="match status" value="1"/>
</dbReference>
<name>A0ABU6DTT8_9GAMM</name>
<keyword evidence="1" id="KW-1133">Transmembrane helix</keyword>
<sequence>MTRQSIQFNLYKVITLAILGTIFFSTYGFANWYAGTHTVVPEIMFDWEKYIPLLPWTIIPYWSIDLFYALSILICTSQRALYTHVKRLLTAQVICIIFFLVFPLQFSLQRPQIDGVFGLMFNTLMGFDRPFNQAPSLHIVLLIILWVFYAQRTRGILRWFVHVWSCLIGISVLTTWQHHFIDIPTGILVAALCIWMWPTHKPSPLAQFHFDQNKQRKKISTYYALGSIILCTLSLYFKPYGLWLLWPAFSLFMVSCIYAFLDVHAFQKHKNGRFSIETIILLGPYFIFAWLNSRVWTRKHPNASLICLDSLRTTQHFEIYLGRISTRHTLKKFNGLIDTCAELPVFVPRGCTYLFTPILDLTTPTLRQLEQGAKQLQYMTQILPQEHPKILISCALGYSRSACILAAWLIYYHHVRSVQEAIDLIQKSRPFVVIKDHQIQQLETLLNLRNHD</sequence>
<dbReference type="InterPro" id="IPR000387">
    <property type="entry name" value="Tyr_Pase_dom"/>
</dbReference>
<dbReference type="PANTHER" id="PTHR47216:SF4">
    <property type="entry name" value="OS01G0859400 PROTEIN"/>
    <property type="match status" value="1"/>
</dbReference>
<keyword evidence="1" id="KW-0812">Transmembrane</keyword>
<accession>A0ABU6DTT8</accession>
<feature type="transmembrane region" description="Helical" evidence="1">
    <location>
        <begin position="53"/>
        <end position="76"/>
    </location>
</feature>
<organism evidence="3 4">
    <name type="scientific">Acinetobacter pollinis</name>
    <dbReference type="NCBI Taxonomy" id="2605270"/>
    <lineage>
        <taxon>Bacteria</taxon>
        <taxon>Pseudomonadati</taxon>
        <taxon>Pseudomonadota</taxon>
        <taxon>Gammaproteobacteria</taxon>
        <taxon>Moraxellales</taxon>
        <taxon>Moraxellaceae</taxon>
        <taxon>Acinetobacter</taxon>
    </lineage>
</organism>
<evidence type="ECO:0000313" key="4">
    <source>
        <dbReference type="Proteomes" id="UP001339883"/>
    </source>
</evidence>
<evidence type="ECO:0000256" key="1">
    <source>
        <dbReference type="SAM" id="Phobius"/>
    </source>
</evidence>
<feature type="transmembrane region" description="Helical" evidence="1">
    <location>
        <begin position="243"/>
        <end position="261"/>
    </location>
</feature>
<feature type="transmembrane region" description="Helical" evidence="1">
    <location>
        <begin position="88"/>
        <end position="108"/>
    </location>
</feature>
<feature type="transmembrane region" description="Helical" evidence="1">
    <location>
        <begin position="273"/>
        <end position="291"/>
    </location>
</feature>
<dbReference type="Pfam" id="PF00782">
    <property type="entry name" value="DSPc"/>
    <property type="match status" value="1"/>
</dbReference>
<dbReference type="PROSITE" id="PS50056">
    <property type="entry name" value="TYR_PHOSPHATASE_2"/>
    <property type="match status" value="1"/>
</dbReference>
<dbReference type="Proteomes" id="UP001339883">
    <property type="component" value="Unassembled WGS sequence"/>
</dbReference>
<feature type="transmembrane region" description="Helical" evidence="1">
    <location>
        <begin position="219"/>
        <end position="237"/>
    </location>
</feature>
<dbReference type="PANTHER" id="PTHR47216">
    <property type="match status" value="1"/>
</dbReference>